<dbReference type="STRING" id="643867.Ftrac_2022"/>
<evidence type="ECO:0000313" key="3">
    <source>
        <dbReference type="Proteomes" id="UP000008720"/>
    </source>
</evidence>
<evidence type="ECO:0000313" key="2">
    <source>
        <dbReference type="EMBL" id="ADR22007.1"/>
    </source>
</evidence>
<keyword evidence="1" id="KW-0812">Transmembrane</keyword>
<dbReference type="eggNOG" id="ENOG5032YA3">
    <property type="taxonomic scope" value="Bacteria"/>
</dbReference>
<organism evidence="2 3">
    <name type="scientific">Marivirga tractuosa (strain ATCC 23168 / DSM 4126 / NBRC 15989 / NCIMB 1408 / VKM B-1430 / H-43)</name>
    <name type="common">Microscilla tractuosa</name>
    <name type="synonym">Flexibacter tractuosus</name>
    <dbReference type="NCBI Taxonomy" id="643867"/>
    <lineage>
        <taxon>Bacteria</taxon>
        <taxon>Pseudomonadati</taxon>
        <taxon>Bacteroidota</taxon>
        <taxon>Cytophagia</taxon>
        <taxon>Cytophagales</taxon>
        <taxon>Marivirgaceae</taxon>
        <taxon>Marivirga</taxon>
    </lineage>
</organism>
<evidence type="ECO:0000256" key="1">
    <source>
        <dbReference type="SAM" id="Phobius"/>
    </source>
</evidence>
<keyword evidence="1" id="KW-0472">Membrane</keyword>
<dbReference type="Pfam" id="PF19578">
    <property type="entry name" value="DUF6090"/>
    <property type="match status" value="1"/>
</dbReference>
<dbReference type="AlphaFoldDB" id="E4TTV2"/>
<dbReference type="Proteomes" id="UP000008720">
    <property type="component" value="Chromosome"/>
</dbReference>
<protein>
    <submittedName>
        <fullName evidence="2">Uncharacterized protein</fullName>
    </submittedName>
</protein>
<dbReference type="HOGENOM" id="CLU_091694_1_0_10"/>
<gene>
    <name evidence="2" type="ordered locus">Ftrac_2022</name>
</gene>
<proteinExistence type="predicted"/>
<dbReference type="RefSeq" id="WP_013454150.1">
    <property type="nucleotide sequence ID" value="NC_014759.1"/>
</dbReference>
<reference evidence="2 3" key="1">
    <citation type="journal article" date="2011" name="Stand. Genomic Sci.">
        <title>Complete genome sequence of Marivirga tractuosa type strain (H-43).</title>
        <authorList>
            <person name="Pagani I."/>
            <person name="Chertkov O."/>
            <person name="Lapidus A."/>
            <person name="Lucas S."/>
            <person name="Del Rio T.G."/>
            <person name="Tice H."/>
            <person name="Copeland A."/>
            <person name="Cheng J.F."/>
            <person name="Nolan M."/>
            <person name="Saunders E."/>
            <person name="Pitluck S."/>
            <person name="Held B."/>
            <person name="Goodwin L."/>
            <person name="Liolios K."/>
            <person name="Ovchinikova G."/>
            <person name="Ivanova N."/>
            <person name="Mavromatis K."/>
            <person name="Pati A."/>
            <person name="Chen A."/>
            <person name="Palaniappan K."/>
            <person name="Land M."/>
            <person name="Hauser L."/>
            <person name="Jeffries C.D."/>
            <person name="Detter J.C."/>
            <person name="Han C."/>
            <person name="Tapia R."/>
            <person name="Ngatchou-Djao O.D."/>
            <person name="Rohde M."/>
            <person name="Goker M."/>
            <person name="Spring S."/>
            <person name="Sikorski J."/>
            <person name="Woyke T."/>
            <person name="Bristow J."/>
            <person name="Eisen J.A."/>
            <person name="Markowitz V."/>
            <person name="Hugenholtz P."/>
            <person name="Klenk H.P."/>
            <person name="Kyrpides N.C."/>
        </authorList>
    </citation>
    <scope>NUCLEOTIDE SEQUENCE [LARGE SCALE GENOMIC DNA]</scope>
    <source>
        <strain evidence="3">ATCC 23168 / DSM 4126 / NBRC 15989 / NCIMB 1408 / VKM B-1430 / H-43</strain>
    </source>
</reference>
<name>E4TTV2_MARTH</name>
<dbReference type="KEGG" id="mtt:Ftrac_2022"/>
<feature type="transmembrane region" description="Helical" evidence="1">
    <location>
        <begin position="20"/>
        <end position="39"/>
    </location>
</feature>
<dbReference type="EMBL" id="CP002349">
    <property type="protein sequence ID" value="ADR22007.1"/>
    <property type="molecule type" value="Genomic_DNA"/>
</dbReference>
<sequence>MKLFNKFRRQIIGNNKIRNYIFYAIGEIVLVVLGILIAVKINNLNEEQKQAELRDSILEEMQLNLKEDIEDMSANEEIHQRAINSAEVILKAFDEKIPVSDSMYFHFGKVIVTPQFLPTKSAYNNLVDVGVRILENDSLRGQLTELYENHYVFLKRLADSEWDTSIEDYNTIYREKFSKSEYRYLPKMIPENYKDLQSDLYYQNYLHNRIGLLKLLIEEYAVNVERAQKLISHIDEELAKGN</sequence>
<dbReference type="OrthoDB" id="821805at2"/>
<keyword evidence="1" id="KW-1133">Transmembrane helix</keyword>
<keyword evidence="3" id="KW-1185">Reference proteome</keyword>
<accession>E4TTV2</accession>
<dbReference type="InterPro" id="IPR045749">
    <property type="entry name" value="DUF6090"/>
</dbReference>